<protein>
    <submittedName>
        <fullName evidence="6">HTH-type transcriptional regulator NimR</fullName>
    </submittedName>
</protein>
<dbReference type="EMBL" id="CAKLDI010000002">
    <property type="protein sequence ID" value="CAH0535085.1"/>
    <property type="molecule type" value="Genomic_DNA"/>
</dbReference>
<evidence type="ECO:0000256" key="4">
    <source>
        <dbReference type="ARBA" id="ARBA00023163"/>
    </source>
</evidence>
<dbReference type="InterPro" id="IPR014710">
    <property type="entry name" value="RmlC-like_jellyroll"/>
</dbReference>
<evidence type="ECO:0000256" key="3">
    <source>
        <dbReference type="ARBA" id="ARBA00023159"/>
    </source>
</evidence>
<dbReference type="InterPro" id="IPR003313">
    <property type="entry name" value="AraC-bd"/>
</dbReference>
<dbReference type="InterPro" id="IPR018060">
    <property type="entry name" value="HTH_AraC"/>
</dbReference>
<dbReference type="RefSeq" id="WP_237467945.1">
    <property type="nucleotide sequence ID" value="NZ_CAKLDI010000002.1"/>
</dbReference>
<comment type="caution">
    <text evidence="6">The sequence shown here is derived from an EMBL/GenBank/DDBJ whole genome shotgun (WGS) entry which is preliminary data.</text>
</comment>
<proteinExistence type="predicted"/>
<dbReference type="InterPro" id="IPR011051">
    <property type="entry name" value="RmlC_Cupin_sf"/>
</dbReference>
<dbReference type="Proteomes" id="UP000838672">
    <property type="component" value="Unassembled WGS sequence"/>
</dbReference>
<evidence type="ECO:0000313" key="7">
    <source>
        <dbReference type="Proteomes" id="UP000838672"/>
    </source>
</evidence>
<dbReference type="PANTHER" id="PTHR11019">
    <property type="entry name" value="HTH-TYPE TRANSCRIPTIONAL REGULATOR NIMR"/>
    <property type="match status" value="1"/>
</dbReference>
<keyword evidence="7" id="KW-1185">Reference proteome</keyword>
<feature type="domain" description="HTH araC/xylS-type" evidence="5">
    <location>
        <begin position="154"/>
        <end position="251"/>
    </location>
</feature>
<evidence type="ECO:0000313" key="6">
    <source>
        <dbReference type="EMBL" id="CAH0535085.1"/>
    </source>
</evidence>
<evidence type="ECO:0000256" key="1">
    <source>
        <dbReference type="ARBA" id="ARBA00023015"/>
    </source>
</evidence>
<dbReference type="PRINTS" id="PR00032">
    <property type="entry name" value="HTHARAC"/>
</dbReference>
<dbReference type="SUPFAM" id="SSF46689">
    <property type="entry name" value="Homeodomain-like"/>
    <property type="match status" value="1"/>
</dbReference>
<dbReference type="PANTHER" id="PTHR11019:SF190">
    <property type="entry name" value="ARAC-FAMILY REGULATORY PROTEIN"/>
    <property type="match status" value="1"/>
</dbReference>
<sequence>MNYPKSREDAEIFFNYEIIKPNTYTQAHHHPWGQLQLIRGGVLELKSQGKRFLSPPQYAIWVPPNVPHESYIRRTIQYCSVNIALPLALQMPSDTCLLSLSAIAEAIIAHLRESQITHAQDPQTERLIAVLLDQLMEAESISQYLPMSDDKLLTPILRAIERDPTHPDSLATWAKRVHTTERTLARHFQQSLGLSFVQWRQRRKFLYALQLLRRGQSVKEIALTLGYHQSTPFIQMFKRLAGCTPEQYRQRLAGEPK</sequence>
<name>A0ABM8ZWT9_9VIBR</name>
<evidence type="ECO:0000256" key="2">
    <source>
        <dbReference type="ARBA" id="ARBA00023125"/>
    </source>
</evidence>
<dbReference type="Gene3D" id="1.10.10.60">
    <property type="entry name" value="Homeodomain-like"/>
    <property type="match status" value="1"/>
</dbReference>
<keyword evidence="2" id="KW-0238">DNA-binding</keyword>
<dbReference type="PROSITE" id="PS01124">
    <property type="entry name" value="HTH_ARAC_FAMILY_2"/>
    <property type="match status" value="1"/>
</dbReference>
<dbReference type="SUPFAM" id="SSF51182">
    <property type="entry name" value="RmlC-like cupins"/>
    <property type="match status" value="1"/>
</dbReference>
<dbReference type="Gene3D" id="2.60.120.10">
    <property type="entry name" value="Jelly Rolls"/>
    <property type="match status" value="1"/>
</dbReference>
<dbReference type="Pfam" id="PF12833">
    <property type="entry name" value="HTH_18"/>
    <property type="match status" value="1"/>
</dbReference>
<reference evidence="6" key="1">
    <citation type="submission" date="2021-11" db="EMBL/GenBank/DDBJ databases">
        <authorList>
            <person name="Rodrigo-Torres L."/>
            <person name="Arahal R. D."/>
            <person name="Lucena T."/>
        </authorList>
    </citation>
    <scope>NUCLEOTIDE SEQUENCE</scope>
    <source>
        <strain evidence="6">CECT 7929</strain>
    </source>
</reference>
<dbReference type="InterPro" id="IPR009057">
    <property type="entry name" value="Homeodomain-like_sf"/>
</dbReference>
<gene>
    <name evidence="6" type="primary">nimR_2</name>
    <name evidence="6" type="ORF">VST7929_02746</name>
</gene>
<keyword evidence="1" id="KW-0805">Transcription regulation</keyword>
<keyword evidence="3" id="KW-0010">Activator</keyword>
<accession>A0ABM8ZWT9</accession>
<dbReference type="SMART" id="SM00342">
    <property type="entry name" value="HTH_ARAC"/>
    <property type="match status" value="1"/>
</dbReference>
<dbReference type="CDD" id="cd06124">
    <property type="entry name" value="cupin_NimR-like_N"/>
    <property type="match status" value="1"/>
</dbReference>
<evidence type="ECO:0000259" key="5">
    <source>
        <dbReference type="PROSITE" id="PS01124"/>
    </source>
</evidence>
<dbReference type="InterPro" id="IPR020449">
    <property type="entry name" value="Tscrpt_reg_AraC-type_HTH"/>
</dbReference>
<dbReference type="Pfam" id="PF02311">
    <property type="entry name" value="AraC_binding"/>
    <property type="match status" value="1"/>
</dbReference>
<organism evidence="6 7">
    <name type="scientific">Vibrio stylophorae</name>
    <dbReference type="NCBI Taxonomy" id="659351"/>
    <lineage>
        <taxon>Bacteria</taxon>
        <taxon>Pseudomonadati</taxon>
        <taxon>Pseudomonadota</taxon>
        <taxon>Gammaproteobacteria</taxon>
        <taxon>Vibrionales</taxon>
        <taxon>Vibrionaceae</taxon>
        <taxon>Vibrio</taxon>
    </lineage>
</organism>
<keyword evidence="4" id="KW-0804">Transcription</keyword>